<evidence type="ECO:0000256" key="1">
    <source>
        <dbReference type="SAM" id="MobiDB-lite"/>
    </source>
</evidence>
<accession>A0A5C3EH64</accession>
<dbReference type="EMBL" id="OOIN01000023">
    <property type="protein sequence ID" value="SPO28539.1"/>
    <property type="molecule type" value="Genomic_DNA"/>
</dbReference>
<protein>
    <submittedName>
        <fullName evidence="2">Uncharacterized protein</fullName>
    </submittedName>
</protein>
<name>A0A5C3EH64_9BASI</name>
<organism evidence="2 3">
    <name type="scientific">Ustilago trichophora</name>
    <dbReference type="NCBI Taxonomy" id="86804"/>
    <lineage>
        <taxon>Eukaryota</taxon>
        <taxon>Fungi</taxon>
        <taxon>Dikarya</taxon>
        <taxon>Basidiomycota</taxon>
        <taxon>Ustilaginomycotina</taxon>
        <taxon>Ustilaginomycetes</taxon>
        <taxon>Ustilaginales</taxon>
        <taxon>Ustilaginaceae</taxon>
        <taxon>Ustilago</taxon>
    </lineage>
</organism>
<sequence length="1108" mass="123799">MLRHPSRRIDMQSLTSTPGSTTPPRTASTSHVDLPRASALSTPERKQSLARLLSEYLDMSQILTRHWFEALSIALDANNERNVRSDALQFFFTNAKWTKLLNLLKAQSHSLPLTFSETLFDHTRKSLTLRPLKPLSTLLDEFDLASPKLGSQPASQCLERCLEYAFESGQSQDPSSPFSFVASSFSATRFLGPSLDLINVFLHVHNPLFPTEPFCHVDQPVSSSIATNSTEKTARSYYAKVLPLLQSSGFGKSRLCVQLSVLHPGMLVCMRDSPPQSQQVSFPSQDSHVFDYFVESHALLEQSSVKAHLHVLAWLALYCDTIAHYLSLLKDASNCFDDKHGCKPSDQQICWNTVIFYLATAIHSSPSSKFVPMSHFGSPESLCPRSKQTLERLVLSPPTHSMPESPKVFNLEDQAPADIRAARQHAPHILTTRFRTEMLKHISNHAQHYYAQLCEQCRPLLSRPECTMKAVHTFLRPSVLELEALAPKTVRPTFPFLAFDECGSIAALLPVIRRLWFRACPANTWILLIDTNSDLAPLAGKVVRKASRRMEEGDTHQLCESFSAMPTDINLTDQDRQEIGSLATCDHHLDLCHLNLLLPKLGRPLWNDALYHSEGYLQPRNMITKLVSPAGWEWPALTNVHDSPLDQNNQNFLALASQRIRIQLPASSGTNSFYNFVQEQISQHLRYISYISSTSETVITSTPSEPPLSVAAAWNFRCGTPTPIEKWGMVIQALVATRAPLGIDVGAQGEQGVMLLCTMAADIVARSMYKNLLDQSSMPYAAADNYHEAVVAPITVARWLETLIGNHHVEVPWPPPSSAGSDDKNDSRLSSTSAQADAKSSGTAEYRLWAERAWINFKHIVVLEKQVSQAREIDPTLLPELWLRHAAAQGPVNQPGWDLLIPVYHTPETDEPPMGHNRFDAQKLSYVAIQVKNCISIPDEVKKGPVGPRLSNLSQPTPCVELFIDLKGLRQQDGHQYSRRRFTFREQAAGKDEAPEAQADRTSNKRPRNKASLGSCCPSLSPLCLQVRHHWYVKGSDEANFPLLSALPDQAKEPFWLLLGQFDSISSARFETAKARYIKHLSPAQQLAWHDNELRGKGELVRFGPSTS</sequence>
<feature type="compositionally biased region" description="Low complexity" evidence="1">
    <location>
        <begin position="13"/>
        <end position="30"/>
    </location>
</feature>
<feature type="region of interest" description="Disordered" evidence="1">
    <location>
        <begin position="811"/>
        <end position="836"/>
    </location>
</feature>
<proteinExistence type="predicted"/>
<feature type="region of interest" description="Disordered" evidence="1">
    <location>
        <begin position="1"/>
        <end position="42"/>
    </location>
</feature>
<evidence type="ECO:0000313" key="2">
    <source>
        <dbReference type="EMBL" id="SPO28539.1"/>
    </source>
</evidence>
<feature type="region of interest" description="Disordered" evidence="1">
    <location>
        <begin position="985"/>
        <end position="1012"/>
    </location>
</feature>
<feature type="compositionally biased region" description="Basic and acidic residues" evidence="1">
    <location>
        <begin position="988"/>
        <end position="1003"/>
    </location>
</feature>
<evidence type="ECO:0000313" key="3">
    <source>
        <dbReference type="Proteomes" id="UP000324022"/>
    </source>
</evidence>
<dbReference type="PANTHER" id="PTHR33266">
    <property type="entry name" value="CHROMOSOME 15, WHOLE GENOME SHOTGUN SEQUENCE"/>
    <property type="match status" value="1"/>
</dbReference>
<dbReference type="AlphaFoldDB" id="A0A5C3EH64"/>
<reference evidence="2 3" key="1">
    <citation type="submission" date="2018-03" db="EMBL/GenBank/DDBJ databases">
        <authorList>
            <person name="Guldener U."/>
        </authorList>
    </citation>
    <scope>NUCLEOTIDE SEQUENCE [LARGE SCALE GENOMIC DNA]</scope>
    <source>
        <strain evidence="2 3">NBRC100155</strain>
    </source>
</reference>
<keyword evidence="3" id="KW-1185">Reference proteome</keyword>
<dbReference type="PANTHER" id="PTHR33266:SF1">
    <property type="entry name" value="F-BOX DOMAIN-CONTAINING PROTEIN"/>
    <property type="match status" value="1"/>
</dbReference>
<gene>
    <name evidence="2" type="ORF">UTRI_00932_B</name>
</gene>
<dbReference type="Proteomes" id="UP000324022">
    <property type="component" value="Unassembled WGS sequence"/>
</dbReference>
<dbReference type="OrthoDB" id="107110at2759"/>